<dbReference type="AlphaFoldDB" id="A0A4Z2CKR4"/>
<organism evidence="1 2">
    <name type="scientific">Schistosoma japonicum</name>
    <name type="common">Blood fluke</name>
    <dbReference type="NCBI Taxonomy" id="6182"/>
    <lineage>
        <taxon>Eukaryota</taxon>
        <taxon>Metazoa</taxon>
        <taxon>Spiralia</taxon>
        <taxon>Lophotrochozoa</taxon>
        <taxon>Platyhelminthes</taxon>
        <taxon>Trematoda</taxon>
        <taxon>Digenea</taxon>
        <taxon>Strigeidida</taxon>
        <taxon>Schistosomatoidea</taxon>
        <taxon>Schistosomatidae</taxon>
        <taxon>Schistosoma</taxon>
    </lineage>
</organism>
<dbReference type="EMBL" id="SKCS01001318">
    <property type="protein sequence ID" value="TNN04604.1"/>
    <property type="molecule type" value="Genomic_DNA"/>
</dbReference>
<reference evidence="1 2" key="1">
    <citation type="submission" date="2019-03" db="EMBL/GenBank/DDBJ databases">
        <title>An improved genome assembly of the fluke Schistosoma japonicum.</title>
        <authorList>
            <person name="Hu W."/>
            <person name="Luo F."/>
            <person name="Yin M."/>
            <person name="Mo X."/>
            <person name="Sun C."/>
            <person name="Wu Q."/>
            <person name="Zhu B."/>
            <person name="Xiang M."/>
            <person name="Wang J."/>
            <person name="Wang Y."/>
            <person name="Zhang T."/>
            <person name="Xu B."/>
            <person name="Zheng H."/>
            <person name="Feng Z."/>
        </authorList>
    </citation>
    <scope>NUCLEOTIDE SEQUENCE [LARGE SCALE GENOMIC DNA]</scope>
    <source>
        <strain evidence="1">HuSjv2</strain>
        <tissue evidence="1">Worms</tissue>
    </source>
</reference>
<evidence type="ECO:0000313" key="2">
    <source>
        <dbReference type="Proteomes" id="UP000311919"/>
    </source>
</evidence>
<protein>
    <submittedName>
        <fullName evidence="1">Uncharacterized protein</fullName>
    </submittedName>
</protein>
<gene>
    <name evidence="1" type="ORF">EWB00_001026</name>
</gene>
<proteinExistence type="predicted"/>
<comment type="caution">
    <text evidence="1">The sequence shown here is derived from an EMBL/GenBank/DDBJ whole genome shotgun (WGS) entry which is preliminary data.</text>
</comment>
<feature type="non-terminal residue" evidence="1">
    <location>
        <position position="1"/>
    </location>
</feature>
<keyword evidence="2" id="KW-1185">Reference proteome</keyword>
<evidence type="ECO:0000313" key="1">
    <source>
        <dbReference type="EMBL" id="TNN04604.1"/>
    </source>
</evidence>
<sequence>KQSQETSRIACFGFCYFYLRRPWLLSGALWLGVLKLSPSLSSPSPLHHNCQPPHPVRKCQTAVLALRLGLGYLLFGTDFTAGRRHGEAESERQVLEASISGNFHGSCTFLWLGAQQPGAKWLWKPLTALVALSPPP</sequence>
<accession>A0A4Z2CKR4</accession>
<name>A0A4Z2CKR4_SCHJA</name>
<dbReference type="Proteomes" id="UP000311919">
    <property type="component" value="Unassembled WGS sequence"/>
</dbReference>